<dbReference type="AlphaFoldDB" id="X1GW96"/>
<evidence type="ECO:0000313" key="1">
    <source>
        <dbReference type="EMBL" id="GAH37283.1"/>
    </source>
</evidence>
<gene>
    <name evidence="1" type="ORF">S03H2_25929</name>
</gene>
<name>X1GW96_9ZZZZ</name>
<feature type="non-terminal residue" evidence="1">
    <location>
        <position position="36"/>
    </location>
</feature>
<reference evidence="1" key="1">
    <citation type="journal article" date="2014" name="Front. Microbiol.">
        <title>High frequency of phylogenetically diverse reductive dehalogenase-homologous genes in deep subseafloor sedimentary metagenomes.</title>
        <authorList>
            <person name="Kawai M."/>
            <person name="Futagami T."/>
            <person name="Toyoda A."/>
            <person name="Takaki Y."/>
            <person name="Nishi S."/>
            <person name="Hori S."/>
            <person name="Arai W."/>
            <person name="Tsubouchi T."/>
            <person name="Morono Y."/>
            <person name="Uchiyama I."/>
            <person name="Ito T."/>
            <person name="Fujiyama A."/>
            <person name="Inagaki F."/>
            <person name="Takami H."/>
        </authorList>
    </citation>
    <scope>NUCLEOTIDE SEQUENCE</scope>
    <source>
        <strain evidence="1">Expedition CK06-06</strain>
    </source>
</reference>
<organism evidence="1">
    <name type="scientific">marine sediment metagenome</name>
    <dbReference type="NCBI Taxonomy" id="412755"/>
    <lineage>
        <taxon>unclassified sequences</taxon>
        <taxon>metagenomes</taxon>
        <taxon>ecological metagenomes</taxon>
    </lineage>
</organism>
<accession>X1GW96</accession>
<sequence>MAQELLKEIQRHALSSQINGPGMTKHMKRYLLHASS</sequence>
<comment type="caution">
    <text evidence="1">The sequence shown here is derived from an EMBL/GenBank/DDBJ whole genome shotgun (WGS) entry which is preliminary data.</text>
</comment>
<dbReference type="EMBL" id="BARU01014832">
    <property type="protein sequence ID" value="GAH37283.1"/>
    <property type="molecule type" value="Genomic_DNA"/>
</dbReference>
<proteinExistence type="predicted"/>
<protein>
    <submittedName>
        <fullName evidence="1">Uncharacterized protein</fullName>
    </submittedName>
</protein>